<dbReference type="EMBL" id="QQBC01000015">
    <property type="protein sequence ID" value="RDI60490.1"/>
    <property type="molecule type" value="Genomic_DNA"/>
</dbReference>
<keyword evidence="2" id="KW-0547">Nucleotide-binding</keyword>
<evidence type="ECO:0000259" key="4">
    <source>
        <dbReference type="Pfam" id="PF00582"/>
    </source>
</evidence>
<organism evidence="5 6">
    <name type="scientific">Nocardia pseudobrasiliensis</name>
    <dbReference type="NCBI Taxonomy" id="45979"/>
    <lineage>
        <taxon>Bacteria</taxon>
        <taxon>Bacillati</taxon>
        <taxon>Actinomycetota</taxon>
        <taxon>Actinomycetes</taxon>
        <taxon>Mycobacteriales</taxon>
        <taxon>Nocardiaceae</taxon>
        <taxon>Nocardia</taxon>
    </lineage>
</organism>
<dbReference type="SUPFAM" id="SSF52402">
    <property type="entry name" value="Adenine nucleotide alpha hydrolases-like"/>
    <property type="match status" value="2"/>
</dbReference>
<keyword evidence="6" id="KW-1185">Reference proteome</keyword>
<evidence type="ECO:0000256" key="3">
    <source>
        <dbReference type="ARBA" id="ARBA00022840"/>
    </source>
</evidence>
<evidence type="ECO:0000313" key="6">
    <source>
        <dbReference type="Proteomes" id="UP000254869"/>
    </source>
</evidence>
<gene>
    <name evidence="5" type="ORF">DFR76_115120</name>
</gene>
<dbReference type="STRING" id="1210086.GCA_001613105_04560"/>
<accession>A0A370HQ90</accession>
<proteinExistence type="inferred from homology"/>
<dbReference type="GO" id="GO:0005524">
    <property type="term" value="F:ATP binding"/>
    <property type="evidence" value="ECO:0007669"/>
    <property type="project" value="UniProtKB-KW"/>
</dbReference>
<keyword evidence="3" id="KW-0067">ATP-binding</keyword>
<dbReference type="PANTHER" id="PTHR46268">
    <property type="entry name" value="STRESS RESPONSE PROTEIN NHAX"/>
    <property type="match status" value="1"/>
</dbReference>
<comment type="similarity">
    <text evidence="1">Belongs to the universal stress protein A family.</text>
</comment>
<feature type="domain" description="UspA" evidence="4">
    <location>
        <begin position="165"/>
        <end position="302"/>
    </location>
</feature>
<evidence type="ECO:0000313" key="5">
    <source>
        <dbReference type="EMBL" id="RDI60490.1"/>
    </source>
</evidence>
<dbReference type="AlphaFoldDB" id="A0A370HQ90"/>
<dbReference type="InterPro" id="IPR006016">
    <property type="entry name" value="UspA"/>
</dbReference>
<feature type="domain" description="UspA" evidence="4">
    <location>
        <begin position="15"/>
        <end position="152"/>
    </location>
</feature>
<dbReference type="PANTHER" id="PTHR46268:SF27">
    <property type="entry name" value="UNIVERSAL STRESS PROTEIN RV2623"/>
    <property type="match status" value="1"/>
</dbReference>
<comment type="caution">
    <text evidence="5">The sequence shown here is derived from an EMBL/GenBank/DDBJ whole genome shotgun (WGS) entry which is preliminary data.</text>
</comment>
<sequence length="305" mass="32533">MTRSYDDIHHLASAPVVVGVDGSDADELALDWAAATAARRGREVRIVHGMSLEGLVRSYGRADQWVAPTLDAIRDHASALVERSVERIRQAQPGIRVRAQLYESAAAGLLVRESAHANLLVLGRHGEAGIGGQWGSILLTVTAHAKGSVVVVGADLDRSVQRQGPVVVGIDGSRVSEAATAAAFEEASARGAELVAVHIWSDLDIGWFEGVSDLIVPVTTIGETEREVLAERLAGWQEKYPDVKVRRRLYSSGPIAVLAHWSGQAQLLVLGSRGRGGFLGMLLGSTSNTLVRQAKCPVMVVHPTE</sequence>
<evidence type="ECO:0000256" key="2">
    <source>
        <dbReference type="ARBA" id="ARBA00022741"/>
    </source>
</evidence>
<protein>
    <submittedName>
        <fullName evidence="5">Nucleotide-binding universal stress UspA family protein</fullName>
    </submittedName>
</protein>
<dbReference type="Gene3D" id="3.40.50.620">
    <property type="entry name" value="HUPs"/>
    <property type="match status" value="2"/>
</dbReference>
<dbReference type="Proteomes" id="UP000254869">
    <property type="component" value="Unassembled WGS sequence"/>
</dbReference>
<reference evidence="5 6" key="1">
    <citation type="submission" date="2018-07" db="EMBL/GenBank/DDBJ databases">
        <title>Genomic Encyclopedia of Type Strains, Phase IV (KMG-IV): sequencing the most valuable type-strain genomes for metagenomic binning, comparative biology and taxonomic classification.</title>
        <authorList>
            <person name="Goeker M."/>
        </authorList>
    </citation>
    <scope>NUCLEOTIDE SEQUENCE [LARGE SCALE GENOMIC DNA]</scope>
    <source>
        <strain evidence="5 6">DSM 44290</strain>
    </source>
</reference>
<dbReference type="RefSeq" id="WP_068001071.1">
    <property type="nucleotide sequence ID" value="NZ_QQBC01000015.1"/>
</dbReference>
<dbReference type="CDD" id="cd00293">
    <property type="entry name" value="USP-like"/>
    <property type="match status" value="1"/>
</dbReference>
<dbReference type="InterPro" id="IPR014729">
    <property type="entry name" value="Rossmann-like_a/b/a_fold"/>
</dbReference>
<dbReference type="Pfam" id="PF00582">
    <property type="entry name" value="Usp"/>
    <property type="match status" value="2"/>
</dbReference>
<name>A0A370HQ90_9NOCA</name>
<dbReference type="PRINTS" id="PR01438">
    <property type="entry name" value="UNVRSLSTRESS"/>
</dbReference>
<evidence type="ECO:0000256" key="1">
    <source>
        <dbReference type="ARBA" id="ARBA00008791"/>
    </source>
</evidence>
<dbReference type="InterPro" id="IPR006015">
    <property type="entry name" value="Universal_stress_UspA"/>
</dbReference>